<proteinExistence type="predicted"/>
<organism evidence="1">
    <name type="scientific">marine sediment metagenome</name>
    <dbReference type="NCBI Taxonomy" id="412755"/>
    <lineage>
        <taxon>unclassified sequences</taxon>
        <taxon>metagenomes</taxon>
        <taxon>ecological metagenomes</taxon>
    </lineage>
</organism>
<reference evidence="1" key="1">
    <citation type="journal article" date="2014" name="Front. Microbiol.">
        <title>High frequency of phylogenetically diverse reductive dehalogenase-homologous genes in deep subseafloor sedimentary metagenomes.</title>
        <authorList>
            <person name="Kawai M."/>
            <person name="Futagami T."/>
            <person name="Toyoda A."/>
            <person name="Takaki Y."/>
            <person name="Nishi S."/>
            <person name="Hori S."/>
            <person name="Arai W."/>
            <person name="Tsubouchi T."/>
            <person name="Morono Y."/>
            <person name="Uchiyama I."/>
            <person name="Ito T."/>
            <person name="Fujiyama A."/>
            <person name="Inagaki F."/>
            <person name="Takami H."/>
        </authorList>
    </citation>
    <scope>NUCLEOTIDE SEQUENCE</scope>
    <source>
        <strain evidence="1">Expedition CK06-06</strain>
    </source>
</reference>
<evidence type="ECO:0000313" key="1">
    <source>
        <dbReference type="EMBL" id="GAI97579.1"/>
    </source>
</evidence>
<protein>
    <submittedName>
        <fullName evidence="1">Uncharacterized protein</fullName>
    </submittedName>
</protein>
<sequence length="95" mass="10651">MSKNAPNPFASFIDKGKTIHTARHRIINCTKSVTITDHCPPRIEYARVIKPVSQIICDMEKYPPESAAVRKIAVANILRELSIILRGKPVHTKTC</sequence>
<dbReference type="AlphaFoldDB" id="X1UYZ1"/>
<name>X1UYZ1_9ZZZZ</name>
<dbReference type="EMBL" id="BARW01016994">
    <property type="protein sequence ID" value="GAI97579.1"/>
    <property type="molecule type" value="Genomic_DNA"/>
</dbReference>
<accession>X1UYZ1</accession>
<comment type="caution">
    <text evidence="1">The sequence shown here is derived from an EMBL/GenBank/DDBJ whole genome shotgun (WGS) entry which is preliminary data.</text>
</comment>
<feature type="non-terminal residue" evidence="1">
    <location>
        <position position="95"/>
    </location>
</feature>
<gene>
    <name evidence="1" type="ORF">S12H4_29458</name>
</gene>